<gene>
    <name evidence="1" type="ORF">H6G03_05740</name>
</gene>
<evidence type="ECO:0000313" key="1">
    <source>
        <dbReference type="EMBL" id="MBD2180608.1"/>
    </source>
</evidence>
<keyword evidence="2" id="KW-1185">Reference proteome</keyword>
<reference evidence="1" key="2">
    <citation type="submission" date="2020-08" db="EMBL/GenBank/DDBJ databases">
        <authorList>
            <person name="Chen M."/>
            <person name="Teng W."/>
            <person name="Zhao L."/>
            <person name="Hu C."/>
            <person name="Zhou Y."/>
            <person name="Han B."/>
            <person name="Song L."/>
            <person name="Shu W."/>
        </authorList>
    </citation>
    <scope>NUCLEOTIDE SEQUENCE</scope>
    <source>
        <strain evidence="1">FACHB-1375</strain>
    </source>
</reference>
<organism evidence="1 2">
    <name type="scientific">Aerosakkonema funiforme FACHB-1375</name>
    <dbReference type="NCBI Taxonomy" id="2949571"/>
    <lineage>
        <taxon>Bacteria</taxon>
        <taxon>Bacillati</taxon>
        <taxon>Cyanobacteriota</taxon>
        <taxon>Cyanophyceae</taxon>
        <taxon>Oscillatoriophycideae</taxon>
        <taxon>Aerosakkonematales</taxon>
        <taxon>Aerosakkonemataceae</taxon>
        <taxon>Aerosakkonema</taxon>
    </lineage>
</organism>
<sequence length="178" mass="19711">MPKKGIKSKPGQGEIWDEPKSEVITLRLTPTARNLMESESQRLGISRSELIERVLRLSGSLPVEREQEDTLLQILKFIHNLSISEIAKVLTTLGRVLNAKTQVVNVGSVAELVEQHKRNLELGGMKIDRINAIATGAKPSKADIIQICTILDMDCAVIQELVRKSFGQVQNGFIETAE</sequence>
<protein>
    <recommendedName>
        <fullName evidence="3">Ribbon-helix-helix protein CopG domain-containing protein</fullName>
    </recommendedName>
</protein>
<evidence type="ECO:0008006" key="3">
    <source>
        <dbReference type="Google" id="ProtNLM"/>
    </source>
</evidence>
<dbReference type="EMBL" id="JACJPW010000010">
    <property type="protein sequence ID" value="MBD2180608.1"/>
    <property type="molecule type" value="Genomic_DNA"/>
</dbReference>
<evidence type="ECO:0000313" key="2">
    <source>
        <dbReference type="Proteomes" id="UP000641646"/>
    </source>
</evidence>
<dbReference type="RefSeq" id="WP_190462987.1">
    <property type="nucleotide sequence ID" value="NZ_JACJPW010000010.1"/>
</dbReference>
<accession>A0A926ZEZ4</accession>
<reference evidence="1" key="1">
    <citation type="journal article" date="2015" name="ISME J.">
        <title>Draft Genome Sequence of Streptomyces incarnatus NRRL8089, which Produces the Nucleoside Antibiotic Sinefungin.</title>
        <authorList>
            <person name="Oshima K."/>
            <person name="Hattori M."/>
            <person name="Shimizu H."/>
            <person name="Fukuda K."/>
            <person name="Nemoto M."/>
            <person name="Inagaki K."/>
            <person name="Tamura T."/>
        </authorList>
    </citation>
    <scope>NUCLEOTIDE SEQUENCE</scope>
    <source>
        <strain evidence="1">FACHB-1375</strain>
    </source>
</reference>
<dbReference type="AlphaFoldDB" id="A0A926ZEZ4"/>
<dbReference type="Proteomes" id="UP000641646">
    <property type="component" value="Unassembled WGS sequence"/>
</dbReference>
<name>A0A926ZEZ4_9CYAN</name>
<comment type="caution">
    <text evidence="1">The sequence shown here is derived from an EMBL/GenBank/DDBJ whole genome shotgun (WGS) entry which is preliminary data.</text>
</comment>
<proteinExistence type="predicted"/>